<sequence>MQTLSIVRNKHDPLLFTCQLAHCTSSTHLFVPADRPLGR</sequence>
<dbReference type="Proteomes" id="UP000018144">
    <property type="component" value="Unassembled WGS sequence"/>
</dbReference>
<keyword evidence="2" id="KW-1185">Reference proteome</keyword>
<organism evidence="1 2">
    <name type="scientific">Pyronema omphalodes (strain CBS 100304)</name>
    <name type="common">Pyronema confluens</name>
    <dbReference type="NCBI Taxonomy" id="1076935"/>
    <lineage>
        <taxon>Eukaryota</taxon>
        <taxon>Fungi</taxon>
        <taxon>Dikarya</taxon>
        <taxon>Ascomycota</taxon>
        <taxon>Pezizomycotina</taxon>
        <taxon>Pezizomycetes</taxon>
        <taxon>Pezizales</taxon>
        <taxon>Pyronemataceae</taxon>
        <taxon>Pyronema</taxon>
    </lineage>
</organism>
<gene>
    <name evidence="1" type="ORF">PCON_11702</name>
</gene>
<accession>U4LCG2</accession>
<proteinExistence type="predicted"/>
<evidence type="ECO:0000313" key="2">
    <source>
        <dbReference type="Proteomes" id="UP000018144"/>
    </source>
</evidence>
<dbReference type="AlphaFoldDB" id="U4LCG2"/>
<dbReference type="EMBL" id="HF935675">
    <property type="protein sequence ID" value="CCX12108.1"/>
    <property type="molecule type" value="Genomic_DNA"/>
</dbReference>
<protein>
    <submittedName>
        <fullName evidence="1">Uncharacterized protein</fullName>
    </submittedName>
</protein>
<reference evidence="1 2" key="1">
    <citation type="journal article" date="2013" name="PLoS Genet.">
        <title>The genome and development-dependent transcriptomes of Pyronema confluens: a window into fungal evolution.</title>
        <authorList>
            <person name="Traeger S."/>
            <person name="Altegoer F."/>
            <person name="Freitag M."/>
            <person name="Gabaldon T."/>
            <person name="Kempken F."/>
            <person name="Kumar A."/>
            <person name="Marcet-Houben M."/>
            <person name="Poggeler S."/>
            <person name="Stajich J.E."/>
            <person name="Nowrousian M."/>
        </authorList>
    </citation>
    <scope>NUCLEOTIDE SEQUENCE [LARGE SCALE GENOMIC DNA]</scope>
    <source>
        <strain evidence="2">CBS 100304</strain>
        <tissue evidence="1">Vegetative mycelium</tissue>
    </source>
</reference>
<evidence type="ECO:0000313" key="1">
    <source>
        <dbReference type="EMBL" id="CCX12108.1"/>
    </source>
</evidence>
<name>U4LCG2_PYROM</name>